<dbReference type="AlphaFoldDB" id="A0A1U9K836"/>
<dbReference type="PROSITE" id="PS50928">
    <property type="entry name" value="ABC_TM1"/>
    <property type="match status" value="1"/>
</dbReference>
<proteinExistence type="inferred from homology"/>
<dbReference type="CDD" id="cd06261">
    <property type="entry name" value="TM_PBP2"/>
    <property type="match status" value="1"/>
</dbReference>
<feature type="transmembrane region" description="Helical" evidence="7">
    <location>
        <begin position="183"/>
        <end position="205"/>
    </location>
</feature>
<evidence type="ECO:0000256" key="6">
    <source>
        <dbReference type="ARBA" id="ARBA00023136"/>
    </source>
</evidence>
<dbReference type="InterPro" id="IPR000515">
    <property type="entry name" value="MetI-like"/>
</dbReference>
<gene>
    <name evidence="9" type="ORF">B0W44_10945</name>
</gene>
<protein>
    <submittedName>
        <fullName evidence="9">Sugar ABC transporter permease</fullName>
    </submittedName>
</protein>
<dbReference type="KEGG" id="ntr:B0W44_10945"/>
<dbReference type="SUPFAM" id="SSF161098">
    <property type="entry name" value="MetI-like"/>
    <property type="match status" value="1"/>
</dbReference>
<comment type="subcellular location">
    <subcellularLocation>
        <location evidence="1 7">Cell membrane</location>
        <topology evidence="1 7">Multi-pass membrane protein</topology>
    </subcellularLocation>
</comment>
<organism evidence="9 10">
    <name type="scientific">Novibacillus thermophilus</name>
    <dbReference type="NCBI Taxonomy" id="1471761"/>
    <lineage>
        <taxon>Bacteria</taxon>
        <taxon>Bacillati</taxon>
        <taxon>Bacillota</taxon>
        <taxon>Bacilli</taxon>
        <taxon>Bacillales</taxon>
        <taxon>Thermoactinomycetaceae</taxon>
        <taxon>Novibacillus</taxon>
    </lineage>
</organism>
<dbReference type="Gene3D" id="1.10.3720.10">
    <property type="entry name" value="MetI-like"/>
    <property type="match status" value="1"/>
</dbReference>
<evidence type="ECO:0000313" key="9">
    <source>
        <dbReference type="EMBL" id="AQS56202.1"/>
    </source>
</evidence>
<dbReference type="STRING" id="1471761.B0W44_10945"/>
<dbReference type="GO" id="GO:0055085">
    <property type="term" value="P:transmembrane transport"/>
    <property type="evidence" value="ECO:0007669"/>
    <property type="project" value="InterPro"/>
</dbReference>
<sequence>MSKSRRTRIGHFVLHVFLIFGAIVVAIPLLWMVSTSLKPLDEVFSFEIKWFPSEPTWENYQQVWTLLPFGRYFLNSILVSVVVTLGALLISSCAGFAFARLQFPFRDQLFLLYLGAMMIPIEITVVPNFILMRYLGWIDSYQGIIAPQLFNVFGTFLMRQFFMSLPKDLENAAKIDGAGYFKIFFTIALPLTKPALSALGIFAFMGSWNNFLWPLIITNSEELRTIPVALLSFQGEFTTHWPILMAAAGSALIPVLIVYFIAQKQFIRGMTMSGMAGQ</sequence>
<keyword evidence="4 7" id="KW-0812">Transmembrane</keyword>
<feature type="transmembrane region" description="Helical" evidence="7">
    <location>
        <begin position="12"/>
        <end position="33"/>
    </location>
</feature>
<evidence type="ECO:0000256" key="2">
    <source>
        <dbReference type="ARBA" id="ARBA00022448"/>
    </source>
</evidence>
<evidence type="ECO:0000256" key="5">
    <source>
        <dbReference type="ARBA" id="ARBA00022989"/>
    </source>
</evidence>
<evidence type="ECO:0000256" key="3">
    <source>
        <dbReference type="ARBA" id="ARBA00022475"/>
    </source>
</evidence>
<accession>A0A1U9K836</accession>
<feature type="transmembrane region" description="Helical" evidence="7">
    <location>
        <begin position="241"/>
        <end position="262"/>
    </location>
</feature>
<dbReference type="PANTHER" id="PTHR43744">
    <property type="entry name" value="ABC TRANSPORTER PERMEASE PROTEIN MG189-RELATED-RELATED"/>
    <property type="match status" value="1"/>
</dbReference>
<dbReference type="GO" id="GO:0005886">
    <property type="term" value="C:plasma membrane"/>
    <property type="evidence" value="ECO:0007669"/>
    <property type="project" value="UniProtKB-SubCell"/>
</dbReference>
<feature type="transmembrane region" description="Helical" evidence="7">
    <location>
        <begin position="110"/>
        <end position="132"/>
    </location>
</feature>
<keyword evidence="6 7" id="KW-0472">Membrane</keyword>
<evidence type="ECO:0000256" key="7">
    <source>
        <dbReference type="RuleBase" id="RU363032"/>
    </source>
</evidence>
<keyword evidence="3" id="KW-1003">Cell membrane</keyword>
<keyword evidence="2 7" id="KW-0813">Transport</keyword>
<feature type="domain" description="ABC transmembrane type-1" evidence="8">
    <location>
        <begin position="73"/>
        <end position="262"/>
    </location>
</feature>
<evidence type="ECO:0000313" key="10">
    <source>
        <dbReference type="Proteomes" id="UP000188603"/>
    </source>
</evidence>
<keyword evidence="5 7" id="KW-1133">Transmembrane helix</keyword>
<keyword evidence="10" id="KW-1185">Reference proteome</keyword>
<feature type="transmembrane region" description="Helical" evidence="7">
    <location>
        <begin position="144"/>
        <end position="162"/>
    </location>
</feature>
<dbReference type="Pfam" id="PF00528">
    <property type="entry name" value="BPD_transp_1"/>
    <property type="match status" value="1"/>
</dbReference>
<dbReference type="Proteomes" id="UP000188603">
    <property type="component" value="Chromosome"/>
</dbReference>
<evidence type="ECO:0000256" key="4">
    <source>
        <dbReference type="ARBA" id="ARBA00022692"/>
    </source>
</evidence>
<dbReference type="RefSeq" id="WP_228441017.1">
    <property type="nucleotide sequence ID" value="NZ_CP019699.1"/>
</dbReference>
<dbReference type="PANTHER" id="PTHR43744:SF12">
    <property type="entry name" value="ABC TRANSPORTER PERMEASE PROTEIN MG189-RELATED"/>
    <property type="match status" value="1"/>
</dbReference>
<reference evidence="9 10" key="1">
    <citation type="journal article" date="2015" name="Int. J. Syst. Evol. Microbiol.">
        <title>Novibacillus thermophilus gen. nov., sp. nov., a Gram-staining-negative and moderately thermophilic member of the family Thermoactinomycetaceae.</title>
        <authorList>
            <person name="Yang G."/>
            <person name="Chen J."/>
            <person name="Zhou S."/>
        </authorList>
    </citation>
    <scope>NUCLEOTIDE SEQUENCE [LARGE SCALE GENOMIC DNA]</scope>
    <source>
        <strain evidence="9 10">SG-1</strain>
    </source>
</reference>
<name>A0A1U9K836_9BACL</name>
<comment type="similarity">
    <text evidence="7">Belongs to the binding-protein-dependent transport system permease family.</text>
</comment>
<evidence type="ECO:0000256" key="1">
    <source>
        <dbReference type="ARBA" id="ARBA00004651"/>
    </source>
</evidence>
<evidence type="ECO:0000259" key="8">
    <source>
        <dbReference type="PROSITE" id="PS50928"/>
    </source>
</evidence>
<dbReference type="InterPro" id="IPR035906">
    <property type="entry name" value="MetI-like_sf"/>
</dbReference>
<feature type="transmembrane region" description="Helical" evidence="7">
    <location>
        <begin position="72"/>
        <end position="98"/>
    </location>
</feature>
<dbReference type="EMBL" id="CP019699">
    <property type="protein sequence ID" value="AQS56202.1"/>
    <property type="molecule type" value="Genomic_DNA"/>
</dbReference>